<dbReference type="GO" id="GO:0005886">
    <property type="term" value="C:plasma membrane"/>
    <property type="evidence" value="ECO:0007669"/>
    <property type="project" value="UniProtKB-SubCell"/>
</dbReference>
<evidence type="ECO:0000256" key="6">
    <source>
        <dbReference type="ARBA" id="ARBA00023136"/>
    </source>
</evidence>
<gene>
    <name evidence="10" type="ordered locus">Halha_1496</name>
</gene>
<feature type="transmembrane region" description="Helical" evidence="8">
    <location>
        <begin position="6"/>
        <end position="21"/>
    </location>
</feature>
<name>L0K839_HALHC</name>
<dbReference type="EMBL" id="CP003359">
    <property type="protein sequence ID" value="AGB41437.1"/>
    <property type="molecule type" value="Genomic_DNA"/>
</dbReference>
<keyword evidence="11" id="KW-1185">Reference proteome</keyword>
<accession>L0K839</accession>
<evidence type="ECO:0000259" key="9">
    <source>
        <dbReference type="Pfam" id="PF12821"/>
    </source>
</evidence>
<dbReference type="Proteomes" id="UP000010880">
    <property type="component" value="Chromosome"/>
</dbReference>
<dbReference type="eggNOG" id="COG3610">
    <property type="taxonomic scope" value="Bacteria"/>
</dbReference>
<keyword evidence="4 8" id="KW-0812">Transmembrane</keyword>
<evidence type="ECO:0000256" key="8">
    <source>
        <dbReference type="SAM" id="Phobius"/>
    </source>
</evidence>
<feature type="transmembrane region" description="Helical" evidence="8">
    <location>
        <begin position="28"/>
        <end position="46"/>
    </location>
</feature>
<dbReference type="PANTHER" id="PTHR34390">
    <property type="entry name" value="UPF0442 PROTEIN YJJB-RELATED"/>
    <property type="match status" value="1"/>
</dbReference>
<dbReference type="PANTHER" id="PTHR34390:SF1">
    <property type="entry name" value="SUCCINATE TRANSPORTER SUBUNIT YJJB-RELATED"/>
    <property type="match status" value="1"/>
</dbReference>
<reference evidence="11" key="1">
    <citation type="submission" date="2012-02" db="EMBL/GenBank/DDBJ databases">
        <title>The complete genome of Halobacteroides halobius DSM 5150.</title>
        <authorList>
            <person name="Lucas S."/>
            <person name="Copeland A."/>
            <person name="Lapidus A."/>
            <person name="Glavina del Rio T."/>
            <person name="Dalin E."/>
            <person name="Tice H."/>
            <person name="Bruce D."/>
            <person name="Goodwin L."/>
            <person name="Pitluck S."/>
            <person name="Peters L."/>
            <person name="Mikhailova N."/>
            <person name="Gu W."/>
            <person name="Kyrpides N."/>
            <person name="Mavromatis K."/>
            <person name="Ivanova N."/>
            <person name="Brettin T."/>
            <person name="Detter J.C."/>
            <person name="Han C."/>
            <person name="Larimer F."/>
            <person name="Land M."/>
            <person name="Hauser L."/>
            <person name="Markowitz V."/>
            <person name="Cheng J.-F."/>
            <person name="Hugenholtz P."/>
            <person name="Woyke T."/>
            <person name="Wu D."/>
            <person name="Tindall B."/>
            <person name="Pomrenke H."/>
            <person name="Brambilla E."/>
            <person name="Klenk H.-P."/>
            <person name="Eisen J.A."/>
        </authorList>
    </citation>
    <scope>NUCLEOTIDE SEQUENCE [LARGE SCALE GENOMIC DNA]</scope>
    <source>
        <strain evidence="11">ATCC 35273 / DSM 5150 / MD-1</strain>
    </source>
</reference>
<feature type="transmembrane region" description="Helical" evidence="8">
    <location>
        <begin position="78"/>
        <end position="97"/>
    </location>
</feature>
<evidence type="ECO:0000313" key="10">
    <source>
        <dbReference type="EMBL" id="AGB41437.1"/>
    </source>
</evidence>
<evidence type="ECO:0000256" key="7">
    <source>
        <dbReference type="ARBA" id="ARBA00034125"/>
    </source>
</evidence>
<organism evidence="10 11">
    <name type="scientific">Halobacteroides halobius (strain ATCC 35273 / DSM 5150 / MD-1)</name>
    <dbReference type="NCBI Taxonomy" id="748449"/>
    <lineage>
        <taxon>Bacteria</taxon>
        <taxon>Bacillati</taxon>
        <taxon>Bacillota</taxon>
        <taxon>Clostridia</taxon>
        <taxon>Halanaerobiales</taxon>
        <taxon>Halobacteroidaceae</taxon>
        <taxon>Halobacteroides</taxon>
    </lineage>
</organism>
<keyword evidence="3" id="KW-0997">Cell inner membrane</keyword>
<dbReference type="InterPro" id="IPR050539">
    <property type="entry name" value="ThrE_Dicarb/AminoAcid_Exp"/>
</dbReference>
<comment type="similarity">
    <text evidence="7">Belongs to the ThrE exporter (TC 2.A.79) family.</text>
</comment>
<dbReference type="Pfam" id="PF12821">
    <property type="entry name" value="ThrE_2"/>
    <property type="match status" value="1"/>
</dbReference>
<evidence type="ECO:0000256" key="2">
    <source>
        <dbReference type="ARBA" id="ARBA00022475"/>
    </source>
</evidence>
<keyword evidence="6 8" id="KW-0472">Membrane</keyword>
<evidence type="ECO:0000256" key="3">
    <source>
        <dbReference type="ARBA" id="ARBA00022519"/>
    </source>
</evidence>
<evidence type="ECO:0000256" key="5">
    <source>
        <dbReference type="ARBA" id="ARBA00022989"/>
    </source>
</evidence>
<evidence type="ECO:0000256" key="4">
    <source>
        <dbReference type="ARBA" id="ARBA00022692"/>
    </source>
</evidence>
<dbReference type="HOGENOM" id="CLU_117642_0_0_9"/>
<keyword evidence="2" id="KW-1003">Cell membrane</keyword>
<feature type="domain" description="Threonine/Serine exporter ThrE" evidence="9">
    <location>
        <begin position="7"/>
        <end position="131"/>
    </location>
</feature>
<dbReference type="KEGG" id="hhl:Halha_1496"/>
<evidence type="ECO:0000313" key="11">
    <source>
        <dbReference type="Proteomes" id="UP000010880"/>
    </source>
</evidence>
<sequence>MKILLELIANFILVLGYGIAFQAPKKSLFLLGLTGTFSWAGLLISQTLTNNLILASFIGAIIVGICGEVFARIKKLPATVFVISGILPLVPGVPAYRTMLYLINQKYIAGVEAGVNTLMIAGAISFGIAIVGAGAQYYKEIKS</sequence>
<proteinExistence type="inferred from homology"/>
<comment type="subcellular location">
    <subcellularLocation>
        <location evidence="1">Cell membrane</location>
        <topology evidence="1">Multi-pass membrane protein</topology>
    </subcellularLocation>
</comment>
<keyword evidence="5 8" id="KW-1133">Transmembrane helix</keyword>
<dbReference type="STRING" id="748449.Halha_1496"/>
<protein>
    <recommendedName>
        <fullName evidence="9">Threonine/Serine exporter ThrE domain-containing protein</fullName>
    </recommendedName>
</protein>
<dbReference type="InterPro" id="IPR024528">
    <property type="entry name" value="ThrE_2"/>
</dbReference>
<dbReference type="OrthoDB" id="9810047at2"/>
<dbReference type="AlphaFoldDB" id="L0K839"/>
<feature type="transmembrane region" description="Helical" evidence="8">
    <location>
        <begin position="52"/>
        <end position="71"/>
    </location>
</feature>
<feature type="transmembrane region" description="Helical" evidence="8">
    <location>
        <begin position="117"/>
        <end position="138"/>
    </location>
</feature>
<dbReference type="GO" id="GO:0015744">
    <property type="term" value="P:succinate transport"/>
    <property type="evidence" value="ECO:0007669"/>
    <property type="project" value="TreeGrafter"/>
</dbReference>
<dbReference type="RefSeq" id="WP_015327156.1">
    <property type="nucleotide sequence ID" value="NC_019978.1"/>
</dbReference>
<evidence type="ECO:0000256" key="1">
    <source>
        <dbReference type="ARBA" id="ARBA00004651"/>
    </source>
</evidence>